<name>A0ACB8FLA3_9SAUR</name>
<evidence type="ECO:0000313" key="2">
    <source>
        <dbReference type="Proteomes" id="UP000827872"/>
    </source>
</evidence>
<proteinExistence type="predicted"/>
<protein>
    <submittedName>
        <fullName evidence="1">Uncharacterized protein</fullName>
    </submittedName>
</protein>
<dbReference type="EMBL" id="CM037617">
    <property type="protein sequence ID" value="KAH8005881.1"/>
    <property type="molecule type" value="Genomic_DNA"/>
</dbReference>
<keyword evidence="2" id="KW-1185">Reference proteome</keyword>
<gene>
    <name evidence="1" type="ORF">K3G42_031408</name>
</gene>
<reference evidence="1" key="1">
    <citation type="submission" date="2021-08" db="EMBL/GenBank/DDBJ databases">
        <title>The first chromosome-level gecko genome reveals the dynamic sex chromosomes of Neotropical dwarf geckos (Sphaerodactylidae: Sphaerodactylus).</title>
        <authorList>
            <person name="Pinto B.J."/>
            <person name="Keating S.E."/>
            <person name="Gamble T."/>
        </authorList>
    </citation>
    <scope>NUCLEOTIDE SEQUENCE</scope>
    <source>
        <strain evidence="1">TG3544</strain>
    </source>
</reference>
<sequence length="140" mass="15251">MRDFDCTSSLFPKSLSPDRTTKPPLPTFSPGERARRHGEAPAVDPAVICGMFGRKTAPLVRCQRGLAVEAVPLGVWRLETSLPPSLSLSLSTYSKLALPTRVRWNTFPYNVIQTPESSLAGVAHMKQGPLSCSTEWGGVR</sequence>
<accession>A0ACB8FLA3</accession>
<evidence type="ECO:0000313" key="1">
    <source>
        <dbReference type="EMBL" id="KAH8005881.1"/>
    </source>
</evidence>
<comment type="caution">
    <text evidence="1">The sequence shown here is derived from an EMBL/GenBank/DDBJ whole genome shotgun (WGS) entry which is preliminary data.</text>
</comment>
<organism evidence="1 2">
    <name type="scientific">Sphaerodactylus townsendi</name>
    <dbReference type="NCBI Taxonomy" id="933632"/>
    <lineage>
        <taxon>Eukaryota</taxon>
        <taxon>Metazoa</taxon>
        <taxon>Chordata</taxon>
        <taxon>Craniata</taxon>
        <taxon>Vertebrata</taxon>
        <taxon>Euteleostomi</taxon>
        <taxon>Lepidosauria</taxon>
        <taxon>Squamata</taxon>
        <taxon>Bifurcata</taxon>
        <taxon>Gekkota</taxon>
        <taxon>Sphaerodactylidae</taxon>
        <taxon>Sphaerodactylus</taxon>
    </lineage>
</organism>
<dbReference type="Proteomes" id="UP000827872">
    <property type="component" value="Linkage Group LG04"/>
</dbReference>